<gene>
    <name evidence="5" type="ORF">JL111_18870</name>
</gene>
<organism evidence="5 6">
    <name type="scientific">Paracoccus aerius</name>
    <dbReference type="NCBI Taxonomy" id="1915382"/>
    <lineage>
        <taxon>Bacteria</taxon>
        <taxon>Pseudomonadati</taxon>
        <taxon>Pseudomonadota</taxon>
        <taxon>Alphaproteobacteria</taxon>
        <taxon>Rhodobacterales</taxon>
        <taxon>Paracoccaceae</taxon>
        <taxon>Paracoccus</taxon>
    </lineage>
</organism>
<dbReference type="SUPFAM" id="SSF48008">
    <property type="entry name" value="GntR ligand-binding domain-like"/>
    <property type="match status" value="1"/>
</dbReference>
<dbReference type="Proteomes" id="UP000644749">
    <property type="component" value="Unassembled WGS sequence"/>
</dbReference>
<dbReference type="InterPro" id="IPR000524">
    <property type="entry name" value="Tscrpt_reg_HTH_GntR"/>
</dbReference>
<proteinExistence type="predicted"/>
<dbReference type="InterPro" id="IPR036388">
    <property type="entry name" value="WH-like_DNA-bd_sf"/>
</dbReference>
<dbReference type="SUPFAM" id="SSF46785">
    <property type="entry name" value="Winged helix' DNA-binding domain"/>
    <property type="match status" value="2"/>
</dbReference>
<dbReference type="Pfam" id="PF07729">
    <property type="entry name" value="FCD"/>
    <property type="match status" value="1"/>
</dbReference>
<protein>
    <submittedName>
        <fullName evidence="5">GntR family transcriptional regulator</fullName>
    </submittedName>
</protein>
<feature type="domain" description="GntR C-terminal" evidence="4">
    <location>
        <begin position="157"/>
        <end position="282"/>
    </location>
</feature>
<name>A0ABS1S9X6_9RHOB</name>
<evidence type="ECO:0000256" key="2">
    <source>
        <dbReference type="ARBA" id="ARBA00023125"/>
    </source>
</evidence>
<dbReference type="InterPro" id="IPR036390">
    <property type="entry name" value="WH_DNA-bd_sf"/>
</dbReference>
<comment type="caution">
    <text evidence="5">The sequence shown here is derived from an EMBL/GenBank/DDBJ whole genome shotgun (WGS) entry which is preliminary data.</text>
</comment>
<keyword evidence="6" id="KW-1185">Reference proteome</keyword>
<dbReference type="Gene3D" id="1.20.120.530">
    <property type="entry name" value="GntR ligand-binding domain-like"/>
    <property type="match status" value="1"/>
</dbReference>
<keyword evidence="3" id="KW-0804">Transcription</keyword>
<evidence type="ECO:0000256" key="1">
    <source>
        <dbReference type="ARBA" id="ARBA00023015"/>
    </source>
</evidence>
<dbReference type="InterPro" id="IPR011711">
    <property type="entry name" value="GntR_C"/>
</dbReference>
<dbReference type="EMBL" id="JAESHT010000029">
    <property type="protein sequence ID" value="MBL3675537.1"/>
    <property type="molecule type" value="Genomic_DNA"/>
</dbReference>
<keyword evidence="2" id="KW-0238">DNA-binding</keyword>
<evidence type="ECO:0000313" key="6">
    <source>
        <dbReference type="Proteomes" id="UP000644749"/>
    </source>
</evidence>
<sequence>MARGNRLFKGLSNRLLQMLEALEPGAVLGSELDLARRLEASRTTIRAVLAHLAEKGILTWEGREKRLLRAPTPSDYFDEDETKALQAQAEEMFLAWVLQGDIPPGTILNESDLARRFELPLGAVREFLIRFEPFGLITKQPNRHWILTGFTRDFAEEMFEVRQIFEARALDRLLANKTLHAEFKAMIPAHEAVVAGDEAAAQAFPQLDAAFHALICRGARNRFITDFSRTIAIIVHYHYLWNKQDEIRRNRAAAAEHLEIIRAVLAEDDGAARTALATHLATAHRTLIASVRWAQ</sequence>
<dbReference type="PANTHER" id="PTHR43537:SF51">
    <property type="entry name" value="HTH-TYPE TRANSCRIPTIONAL REGULATOR LGOR-RELATED"/>
    <property type="match status" value="1"/>
</dbReference>
<dbReference type="SMART" id="SM00895">
    <property type="entry name" value="FCD"/>
    <property type="match status" value="1"/>
</dbReference>
<dbReference type="PANTHER" id="PTHR43537">
    <property type="entry name" value="TRANSCRIPTIONAL REGULATOR, GNTR FAMILY"/>
    <property type="match status" value="1"/>
</dbReference>
<dbReference type="InterPro" id="IPR008920">
    <property type="entry name" value="TF_FadR/GntR_C"/>
</dbReference>
<reference evidence="5 6" key="1">
    <citation type="submission" date="2021-01" db="EMBL/GenBank/DDBJ databases">
        <title>011410 draft genome.</title>
        <authorList>
            <person name="Lang L."/>
        </authorList>
    </citation>
    <scope>NUCLEOTIDE SEQUENCE [LARGE SCALE GENOMIC DNA]</scope>
    <source>
        <strain evidence="5 6">KCTC 42845</strain>
    </source>
</reference>
<dbReference type="Gene3D" id="1.10.10.10">
    <property type="entry name" value="Winged helix-like DNA-binding domain superfamily/Winged helix DNA-binding domain"/>
    <property type="match status" value="2"/>
</dbReference>
<evidence type="ECO:0000313" key="5">
    <source>
        <dbReference type="EMBL" id="MBL3675537.1"/>
    </source>
</evidence>
<dbReference type="RefSeq" id="WP_191312761.1">
    <property type="nucleotide sequence ID" value="NZ_BNCL01000031.1"/>
</dbReference>
<dbReference type="Pfam" id="PF00392">
    <property type="entry name" value="GntR"/>
    <property type="match status" value="1"/>
</dbReference>
<evidence type="ECO:0000259" key="4">
    <source>
        <dbReference type="SMART" id="SM00895"/>
    </source>
</evidence>
<keyword evidence="1" id="KW-0805">Transcription regulation</keyword>
<accession>A0ABS1S9X6</accession>
<evidence type="ECO:0000256" key="3">
    <source>
        <dbReference type="ARBA" id="ARBA00023163"/>
    </source>
</evidence>